<dbReference type="PANTHER" id="PTHR43547">
    <property type="entry name" value="TWO-COMPONENT HISTIDINE KINASE"/>
    <property type="match status" value="1"/>
</dbReference>
<dbReference type="Pfam" id="PF00512">
    <property type="entry name" value="HisKA"/>
    <property type="match status" value="1"/>
</dbReference>
<feature type="transmembrane region" description="Helical" evidence="14">
    <location>
        <begin position="181"/>
        <end position="201"/>
    </location>
</feature>
<evidence type="ECO:0000256" key="13">
    <source>
        <dbReference type="SAM" id="Coils"/>
    </source>
</evidence>
<feature type="domain" description="Response regulatory" evidence="16">
    <location>
        <begin position="795"/>
        <end position="910"/>
    </location>
</feature>
<proteinExistence type="predicted"/>
<evidence type="ECO:0000259" key="15">
    <source>
        <dbReference type="PROSITE" id="PS50109"/>
    </source>
</evidence>
<comment type="catalytic activity">
    <reaction evidence="1">
        <text>ATP + protein L-histidine = ADP + protein N-phospho-L-histidine.</text>
        <dbReference type="EC" id="2.7.13.3"/>
    </reaction>
</comment>
<dbReference type="SUPFAM" id="SSF55781">
    <property type="entry name" value="GAF domain-like"/>
    <property type="match status" value="1"/>
</dbReference>
<comment type="subcellular location">
    <subcellularLocation>
        <location evidence="2">Cell membrane</location>
        <topology evidence="2">Multi-pass membrane protein</topology>
    </subcellularLocation>
</comment>
<name>A0ABV9NSV1_9BACI</name>
<dbReference type="InterPro" id="IPR001789">
    <property type="entry name" value="Sig_transdc_resp-reg_receiver"/>
</dbReference>
<evidence type="ECO:0000256" key="14">
    <source>
        <dbReference type="SAM" id="Phobius"/>
    </source>
</evidence>
<dbReference type="RefSeq" id="WP_377909057.1">
    <property type="nucleotide sequence ID" value="NZ_JBHSGK010000005.1"/>
</dbReference>
<dbReference type="SUPFAM" id="SSF55785">
    <property type="entry name" value="PYP-like sensor domain (PAS domain)"/>
    <property type="match status" value="1"/>
</dbReference>
<reference evidence="19" key="1">
    <citation type="journal article" date="2019" name="Int. J. Syst. Evol. Microbiol.">
        <title>The Global Catalogue of Microorganisms (GCM) 10K type strain sequencing project: providing services to taxonomists for standard genome sequencing and annotation.</title>
        <authorList>
            <consortium name="The Broad Institute Genomics Platform"/>
            <consortium name="The Broad Institute Genome Sequencing Center for Infectious Disease"/>
            <person name="Wu L."/>
            <person name="Ma J."/>
        </authorList>
    </citation>
    <scope>NUCLEOTIDE SEQUENCE [LARGE SCALE GENOMIC DNA]</scope>
    <source>
        <strain evidence="19">JCM 12165</strain>
    </source>
</reference>
<keyword evidence="14" id="KW-1133">Transmembrane helix</keyword>
<evidence type="ECO:0000256" key="8">
    <source>
        <dbReference type="ARBA" id="ARBA00022777"/>
    </source>
</evidence>
<dbReference type="SMART" id="SM00448">
    <property type="entry name" value="REC"/>
    <property type="match status" value="1"/>
</dbReference>
<evidence type="ECO:0000256" key="9">
    <source>
        <dbReference type="ARBA" id="ARBA00022840"/>
    </source>
</evidence>
<dbReference type="PROSITE" id="PS50110">
    <property type="entry name" value="RESPONSE_REGULATORY"/>
    <property type="match status" value="1"/>
</dbReference>
<dbReference type="EMBL" id="JBHSGK010000005">
    <property type="protein sequence ID" value="MFC4736413.1"/>
    <property type="molecule type" value="Genomic_DNA"/>
</dbReference>
<keyword evidence="19" id="KW-1185">Reference proteome</keyword>
<dbReference type="InterPro" id="IPR036097">
    <property type="entry name" value="HisK_dim/P_sf"/>
</dbReference>
<dbReference type="Pfam" id="PF02518">
    <property type="entry name" value="HATPase_c"/>
    <property type="match status" value="1"/>
</dbReference>
<dbReference type="InterPro" id="IPR035965">
    <property type="entry name" value="PAS-like_dom_sf"/>
</dbReference>
<evidence type="ECO:0000256" key="11">
    <source>
        <dbReference type="ARBA" id="ARBA00023136"/>
    </source>
</evidence>
<dbReference type="Gene3D" id="3.40.50.2300">
    <property type="match status" value="1"/>
</dbReference>
<evidence type="ECO:0000256" key="2">
    <source>
        <dbReference type="ARBA" id="ARBA00004651"/>
    </source>
</evidence>
<dbReference type="Gene3D" id="1.10.287.130">
    <property type="match status" value="1"/>
</dbReference>
<dbReference type="InterPro" id="IPR003594">
    <property type="entry name" value="HATPase_dom"/>
</dbReference>
<dbReference type="CDD" id="cd06225">
    <property type="entry name" value="HAMP"/>
    <property type="match status" value="1"/>
</dbReference>
<evidence type="ECO:0000256" key="5">
    <source>
        <dbReference type="ARBA" id="ARBA00022553"/>
    </source>
</evidence>
<protein>
    <recommendedName>
        <fullName evidence="3">histidine kinase</fullName>
        <ecNumber evidence="3">2.7.13.3</ecNumber>
    </recommendedName>
</protein>
<evidence type="ECO:0000256" key="12">
    <source>
        <dbReference type="PROSITE-ProRule" id="PRU00169"/>
    </source>
</evidence>
<keyword evidence="5 12" id="KW-0597">Phosphoprotein</keyword>
<evidence type="ECO:0000256" key="6">
    <source>
        <dbReference type="ARBA" id="ARBA00022679"/>
    </source>
</evidence>
<dbReference type="Gene3D" id="3.30.450.40">
    <property type="match status" value="1"/>
</dbReference>
<feature type="modified residue" description="4-aspartylphosphate" evidence="12">
    <location>
        <position position="844"/>
    </location>
</feature>
<comment type="caution">
    <text evidence="18">The sequence shown here is derived from an EMBL/GenBank/DDBJ whole genome shotgun (WGS) entry which is preliminary data.</text>
</comment>
<dbReference type="InterPro" id="IPR003661">
    <property type="entry name" value="HisK_dim/P_dom"/>
</dbReference>
<feature type="domain" description="HAMP" evidence="17">
    <location>
        <begin position="207"/>
        <end position="259"/>
    </location>
</feature>
<dbReference type="SUPFAM" id="SSF55874">
    <property type="entry name" value="ATPase domain of HSP90 chaperone/DNA topoisomerase II/histidine kinase"/>
    <property type="match status" value="1"/>
</dbReference>
<dbReference type="SMART" id="SM00387">
    <property type="entry name" value="HATPase_c"/>
    <property type="match status" value="1"/>
</dbReference>
<dbReference type="Gene3D" id="3.30.450.20">
    <property type="entry name" value="PAS domain"/>
    <property type="match status" value="1"/>
</dbReference>
<dbReference type="Gene3D" id="3.30.565.10">
    <property type="entry name" value="Histidine kinase-like ATPase, C-terminal domain"/>
    <property type="match status" value="1"/>
</dbReference>
<dbReference type="PRINTS" id="PR00344">
    <property type="entry name" value="BCTRLSENSOR"/>
</dbReference>
<keyword evidence="10" id="KW-0902">Two-component regulatory system</keyword>
<dbReference type="EC" id="2.7.13.3" evidence="3"/>
<feature type="domain" description="Histidine kinase" evidence="15">
    <location>
        <begin position="565"/>
        <end position="779"/>
    </location>
</feature>
<dbReference type="PROSITE" id="PS50885">
    <property type="entry name" value="HAMP"/>
    <property type="match status" value="1"/>
</dbReference>
<evidence type="ECO:0000256" key="1">
    <source>
        <dbReference type="ARBA" id="ARBA00000085"/>
    </source>
</evidence>
<keyword evidence="14" id="KW-0812">Transmembrane</keyword>
<dbReference type="SUPFAM" id="SSF47384">
    <property type="entry name" value="Homodimeric domain of signal transducing histidine kinase"/>
    <property type="match status" value="1"/>
</dbReference>
<dbReference type="Gene3D" id="6.10.340.10">
    <property type="match status" value="1"/>
</dbReference>
<keyword evidence="9 18" id="KW-0067">ATP-binding</keyword>
<organism evidence="18 19">
    <name type="scientific">Bacillus daqingensis</name>
    <dbReference type="NCBI Taxonomy" id="872396"/>
    <lineage>
        <taxon>Bacteria</taxon>
        <taxon>Bacillati</taxon>
        <taxon>Bacillota</taxon>
        <taxon>Bacilli</taxon>
        <taxon>Bacillales</taxon>
        <taxon>Bacillaceae</taxon>
        <taxon>Bacillus</taxon>
    </lineage>
</organism>
<dbReference type="CDD" id="cd00082">
    <property type="entry name" value="HisKA"/>
    <property type="match status" value="1"/>
</dbReference>
<sequence>MMKRSIRSSYIRKAAIVVAIVLIVTAAVTGYLIYDQNQAEEAQEQLTERYEVVDAVSERLNELFFHVRSYYAYQDSEDLRRAELDLRALFVALDRMEELELTEQESLFAAELRSFLITYESDILPTAVALVAADDYEGLRSFGQEGSVAQINGLFDEASELRNTVFADLQQEYESALDESMTNLVLSFMFGMIVFIAILFVSQRLLRQLIIPVEELTEASDKLAEGEAIDIEAATRNDELGVLGRSFMNMALTLQQNEEEMQAQNEELKAQQDSLQELLEEADREKRKVDRFSLLNETMSTRLDRQELLSAVFAYVNELYPSDRSMFCMVDTSDFRSANMTEAMIESWREADKAVWVKRLLNEKRVIITRPAEASDKGIAPEADVTDYYTAVRDAEGHIYAIFAATTIGKRFTEEEMEEIEALMSHVGIGLQRVLIHEEIATSRQISQTILDTVNEGIQLIDGEGIRLQENRAAAELVPGEWPSSLLQLVDEPEELERFFEDMVHRQSGSASHEFTIQHEEGSVVYSVYGTPVFDDDKRIGTIFVYRDRTRESELDRMKSELVSTVSHELRTPLSSVLGFTELLLKKELKPERQKKYITTIHKEAKRLTNLINDFLDLQRMEAGSQPYRMENIQLDQLVLETMYQFRHVTTHELLFEDTAGGVTVEADGERMQQVLTNLISNAVKFSPEGGAVKVKLAAQEDLLRLSVSDEGLGIPEAEIARLFQKFQRIDQSDRRNIGGTGLGLAICREIVEKHGGRIFVDSVEGTGSTFTVELPLLVNAQPSDDREPNVNGETVVIVEDDASLALLLSEELKTNGYRVVHYLHAEAALNAMKETPPSAAVIDLMLGEGGNGWDLVQRMKQDAATKDIPIVISSALDEAEEKTEEFGIARYLTKPYPPEKLSRAVMENAGQNGDILFPENSSTT</sequence>
<evidence type="ECO:0000256" key="10">
    <source>
        <dbReference type="ARBA" id="ARBA00023012"/>
    </source>
</evidence>
<dbReference type="Proteomes" id="UP001595896">
    <property type="component" value="Unassembled WGS sequence"/>
</dbReference>
<dbReference type="InterPro" id="IPR011006">
    <property type="entry name" value="CheY-like_superfamily"/>
</dbReference>
<dbReference type="InterPro" id="IPR004358">
    <property type="entry name" value="Sig_transdc_His_kin-like_C"/>
</dbReference>
<keyword evidence="7" id="KW-0547">Nucleotide-binding</keyword>
<dbReference type="GO" id="GO:0005524">
    <property type="term" value="F:ATP binding"/>
    <property type="evidence" value="ECO:0007669"/>
    <property type="project" value="UniProtKB-KW"/>
</dbReference>
<feature type="coiled-coil region" evidence="13">
    <location>
        <begin position="251"/>
        <end position="295"/>
    </location>
</feature>
<gene>
    <name evidence="18" type="ORF">ACFO4L_07425</name>
</gene>
<evidence type="ECO:0000256" key="7">
    <source>
        <dbReference type="ARBA" id="ARBA00022741"/>
    </source>
</evidence>
<dbReference type="SUPFAM" id="SSF158472">
    <property type="entry name" value="HAMP domain-like"/>
    <property type="match status" value="1"/>
</dbReference>
<dbReference type="CDD" id="cd16922">
    <property type="entry name" value="HATPase_EvgS-ArcB-TorS-like"/>
    <property type="match status" value="1"/>
</dbReference>
<dbReference type="InterPro" id="IPR005467">
    <property type="entry name" value="His_kinase_dom"/>
</dbReference>
<accession>A0ABV9NSV1</accession>
<dbReference type="PROSITE" id="PS50109">
    <property type="entry name" value="HIS_KIN"/>
    <property type="match status" value="1"/>
</dbReference>
<dbReference type="InterPro" id="IPR036890">
    <property type="entry name" value="HATPase_C_sf"/>
</dbReference>
<keyword evidence="13" id="KW-0175">Coiled coil</keyword>
<dbReference type="InterPro" id="IPR029016">
    <property type="entry name" value="GAF-like_dom_sf"/>
</dbReference>
<dbReference type="SMART" id="SM00388">
    <property type="entry name" value="HisKA"/>
    <property type="match status" value="1"/>
</dbReference>
<dbReference type="Pfam" id="PF00072">
    <property type="entry name" value="Response_reg"/>
    <property type="match status" value="1"/>
</dbReference>
<evidence type="ECO:0000259" key="16">
    <source>
        <dbReference type="PROSITE" id="PS50110"/>
    </source>
</evidence>
<keyword evidence="4" id="KW-1003">Cell membrane</keyword>
<keyword evidence="6" id="KW-0808">Transferase</keyword>
<evidence type="ECO:0000313" key="18">
    <source>
        <dbReference type="EMBL" id="MFC4736413.1"/>
    </source>
</evidence>
<dbReference type="InterPro" id="IPR003660">
    <property type="entry name" value="HAMP_dom"/>
</dbReference>
<evidence type="ECO:0000256" key="3">
    <source>
        <dbReference type="ARBA" id="ARBA00012438"/>
    </source>
</evidence>
<dbReference type="PANTHER" id="PTHR43547:SF2">
    <property type="entry name" value="HYBRID SIGNAL TRANSDUCTION HISTIDINE KINASE C"/>
    <property type="match status" value="1"/>
</dbReference>
<dbReference type="SUPFAM" id="SSF52172">
    <property type="entry name" value="CheY-like"/>
    <property type="match status" value="1"/>
</dbReference>
<evidence type="ECO:0000313" key="19">
    <source>
        <dbReference type="Proteomes" id="UP001595896"/>
    </source>
</evidence>
<evidence type="ECO:0000259" key="17">
    <source>
        <dbReference type="PROSITE" id="PS50885"/>
    </source>
</evidence>
<evidence type="ECO:0000256" key="4">
    <source>
        <dbReference type="ARBA" id="ARBA00022475"/>
    </source>
</evidence>
<keyword evidence="8" id="KW-0418">Kinase</keyword>
<keyword evidence="11 14" id="KW-0472">Membrane</keyword>